<dbReference type="CDD" id="cd09340">
    <property type="entry name" value="LIM1_Testin_like"/>
    <property type="match status" value="1"/>
</dbReference>
<keyword evidence="4" id="KW-0677">Repeat</keyword>
<dbReference type="Pfam" id="PF00412">
    <property type="entry name" value="LIM"/>
    <property type="match status" value="3"/>
</dbReference>
<accession>A0AA39FRC9</accession>
<evidence type="ECO:0000256" key="5">
    <source>
        <dbReference type="ARBA" id="ARBA00022833"/>
    </source>
</evidence>
<evidence type="ECO:0000259" key="9">
    <source>
        <dbReference type="PROSITE" id="PS51303"/>
    </source>
</evidence>
<evidence type="ECO:0000256" key="6">
    <source>
        <dbReference type="ARBA" id="ARBA00023038"/>
    </source>
</evidence>
<dbReference type="SUPFAM" id="SSF57716">
    <property type="entry name" value="Glucocorticoid receptor-like (DNA-binding domain)"/>
    <property type="match status" value="2"/>
</dbReference>
<feature type="domain" description="PET" evidence="9">
    <location>
        <begin position="90"/>
        <end position="196"/>
    </location>
</feature>
<dbReference type="FunFam" id="2.10.110.10:FF:000005">
    <property type="entry name" value="Testin isoform 1"/>
    <property type="match status" value="1"/>
</dbReference>
<organism evidence="10 11">
    <name type="scientific">Microctonus hyperodae</name>
    <name type="common">Parasitoid wasp</name>
    <dbReference type="NCBI Taxonomy" id="165561"/>
    <lineage>
        <taxon>Eukaryota</taxon>
        <taxon>Metazoa</taxon>
        <taxon>Ecdysozoa</taxon>
        <taxon>Arthropoda</taxon>
        <taxon>Hexapoda</taxon>
        <taxon>Insecta</taxon>
        <taxon>Pterygota</taxon>
        <taxon>Neoptera</taxon>
        <taxon>Endopterygota</taxon>
        <taxon>Hymenoptera</taxon>
        <taxon>Apocrita</taxon>
        <taxon>Ichneumonoidea</taxon>
        <taxon>Braconidae</taxon>
        <taxon>Euphorinae</taxon>
        <taxon>Microctonus</taxon>
    </lineage>
</organism>
<keyword evidence="5 7" id="KW-0862">Zinc</keyword>
<comment type="caution">
    <text evidence="10">The sequence shown here is derived from an EMBL/GenBank/DDBJ whole genome shotgun (WGS) entry which is preliminary data.</text>
</comment>
<evidence type="ECO:0008006" key="12">
    <source>
        <dbReference type="Google" id="ProtNLM"/>
    </source>
</evidence>
<dbReference type="Gene3D" id="2.10.110.10">
    <property type="entry name" value="Cysteine Rich Protein"/>
    <property type="match status" value="3"/>
</dbReference>
<protein>
    <recommendedName>
        <fullName evidence="12">Testin</fullName>
    </recommendedName>
</protein>
<dbReference type="PANTHER" id="PTHR24211:SF22">
    <property type="entry name" value="TESTIN"/>
    <property type="match status" value="1"/>
</dbReference>
<keyword evidence="11" id="KW-1185">Reference proteome</keyword>
<evidence type="ECO:0000313" key="10">
    <source>
        <dbReference type="EMBL" id="KAK0174273.1"/>
    </source>
</evidence>
<proteinExistence type="predicted"/>
<keyword evidence="2" id="KW-0963">Cytoplasm</keyword>
<evidence type="ECO:0000256" key="4">
    <source>
        <dbReference type="ARBA" id="ARBA00022737"/>
    </source>
</evidence>
<evidence type="ECO:0000256" key="2">
    <source>
        <dbReference type="ARBA" id="ARBA00022490"/>
    </source>
</evidence>
<gene>
    <name evidence="10" type="ORF">PV327_011046</name>
</gene>
<dbReference type="GO" id="GO:0005737">
    <property type="term" value="C:cytoplasm"/>
    <property type="evidence" value="ECO:0007669"/>
    <property type="project" value="UniProtKB-SubCell"/>
</dbReference>
<comment type="subcellular location">
    <subcellularLocation>
        <location evidence="1">Cytoplasm</location>
    </subcellularLocation>
</comment>
<dbReference type="InterPro" id="IPR001781">
    <property type="entry name" value="Znf_LIM"/>
</dbReference>
<dbReference type="CDD" id="cd09829">
    <property type="entry name" value="PET_testin"/>
    <property type="match status" value="1"/>
</dbReference>
<dbReference type="PROSITE" id="PS51303">
    <property type="entry name" value="PET"/>
    <property type="match status" value="1"/>
</dbReference>
<dbReference type="GO" id="GO:0008270">
    <property type="term" value="F:zinc ion binding"/>
    <property type="evidence" value="ECO:0007669"/>
    <property type="project" value="InterPro"/>
</dbReference>
<keyword evidence="6 7" id="KW-0440">LIM domain</keyword>
<keyword evidence="3 7" id="KW-0479">Metal-binding</keyword>
<evidence type="ECO:0000313" key="11">
    <source>
        <dbReference type="Proteomes" id="UP001168972"/>
    </source>
</evidence>
<evidence type="ECO:0000256" key="3">
    <source>
        <dbReference type="ARBA" id="ARBA00022723"/>
    </source>
</evidence>
<dbReference type="InterPro" id="IPR010442">
    <property type="entry name" value="PET_domain"/>
</dbReference>
<dbReference type="EMBL" id="JAQQBR010000049">
    <property type="protein sequence ID" value="KAK0174273.1"/>
    <property type="molecule type" value="Genomic_DNA"/>
</dbReference>
<feature type="domain" description="LIM zinc-binding" evidence="8">
    <location>
        <begin position="575"/>
        <end position="639"/>
    </location>
</feature>
<dbReference type="PANTHER" id="PTHR24211">
    <property type="entry name" value="LIM DOMAIN-CONTAINING PROTEIN"/>
    <property type="match status" value="1"/>
</dbReference>
<dbReference type="SMART" id="SM00132">
    <property type="entry name" value="LIM"/>
    <property type="match status" value="3"/>
</dbReference>
<feature type="domain" description="LIM zinc-binding" evidence="8">
    <location>
        <begin position="640"/>
        <end position="700"/>
    </location>
</feature>
<reference evidence="10" key="2">
    <citation type="submission" date="2023-03" db="EMBL/GenBank/DDBJ databases">
        <authorList>
            <person name="Inwood S.N."/>
            <person name="Skelly J.G."/>
            <person name="Guhlin J."/>
            <person name="Harrop T.W.R."/>
            <person name="Goldson S.G."/>
            <person name="Dearden P.K."/>
        </authorList>
    </citation>
    <scope>NUCLEOTIDE SEQUENCE</scope>
    <source>
        <strain evidence="10">Lincoln</strain>
        <tissue evidence="10">Whole body</tissue>
    </source>
</reference>
<dbReference type="InterPro" id="IPR047120">
    <property type="entry name" value="Pk/Esn/Tes"/>
</dbReference>
<dbReference type="InterPro" id="IPR033724">
    <property type="entry name" value="PET_testin"/>
</dbReference>
<evidence type="ECO:0000259" key="8">
    <source>
        <dbReference type="PROSITE" id="PS50023"/>
    </source>
</evidence>
<dbReference type="CDD" id="cd09341">
    <property type="entry name" value="LIM2_Testin_like"/>
    <property type="match status" value="1"/>
</dbReference>
<dbReference type="Pfam" id="PF06297">
    <property type="entry name" value="PET"/>
    <property type="match status" value="1"/>
</dbReference>
<dbReference type="PROSITE" id="PS00478">
    <property type="entry name" value="LIM_DOMAIN_1"/>
    <property type="match status" value="2"/>
</dbReference>
<evidence type="ECO:0000256" key="1">
    <source>
        <dbReference type="ARBA" id="ARBA00004496"/>
    </source>
</evidence>
<dbReference type="Proteomes" id="UP001168972">
    <property type="component" value="Unassembled WGS sequence"/>
</dbReference>
<evidence type="ECO:0000256" key="7">
    <source>
        <dbReference type="PROSITE-ProRule" id="PRU00125"/>
    </source>
</evidence>
<dbReference type="AlphaFoldDB" id="A0AA39FRC9"/>
<sequence length="769" mass="86353">MEQSLQTDNEESNRPKWLLELENRKRKTRLAHEVGSGAPCLKCATSCPGLDLHFWRKICKNCKCGRDDHDVSDDEFPQFDLLLGSVGKSKRKLIVLKLNKPQMNDEETFEWTPPDTTKELAADYMKALPENKLPIKGSAGALLRKQQLQKQLPLHDIDHSMCDALSDLERKQFTKYLENLKKYVGQGKVSKIGNIRPFNRSFMTPANASECLSPQHKPNTINSCSPMNLRTPSSFVPKSIYSSVSQSSPQLHAQLIVANKSSNVPINSINNSNVVSGKLEHTCLPQIEQAINQPIKPAKYHHVLESIKNDSKHIAESSKVVGNKMLPVVDVEQNKIDKKEIENNDSENFIPSINRDNYLAVNMAQSNPLLGNTHNNDNVQISSPIPKLGDISSGNPINELNSTQTRQYNAADKEQERSQNPMLKINKVPTQSLLPSSAIYNTDIISSTLNENELSSIREKLMAKYSTKDDQNAEFSINHSPNCSTISREMKNDSVPGNNRNVISNNSFEAGMNSDIPIEPIHATMNCYRNPDNTSMIHSEKLQNSIFPGFSTSKMSNDNLELATDNLSINEYKIRQCHGCDEGIYVGDVVVTADKANDAAWHPGCFACCTCNELLVDLVYFYYEGKLYCARDLASLMKIPRCFACDELIFVREYTVAEGHNYHVKHFCCWDCDIPLAGKQYISENDRPLCLNCYQKTYAKLCCACNQLIAADQQGVAVKDLNFHATNDCFCCHNCNKSLLNGKMAIKESKLFCSKECITIFFNKNLCLQ</sequence>
<reference evidence="10" key="1">
    <citation type="journal article" date="2023" name="bioRxiv">
        <title>Scaffold-level genome assemblies of two parasitoid biocontrol wasps reveal the parthenogenesis mechanism and an associated novel virus.</title>
        <authorList>
            <person name="Inwood S."/>
            <person name="Skelly J."/>
            <person name="Guhlin J."/>
            <person name="Harrop T."/>
            <person name="Goldson S."/>
            <person name="Dearden P."/>
        </authorList>
    </citation>
    <scope>NUCLEOTIDE SEQUENCE</scope>
    <source>
        <strain evidence="10">Lincoln</strain>
        <tissue evidence="10">Whole body</tissue>
    </source>
</reference>
<name>A0AA39FRC9_MICHY</name>
<dbReference type="PROSITE" id="PS50023">
    <property type="entry name" value="LIM_DOMAIN_2"/>
    <property type="match status" value="2"/>
</dbReference>